<comment type="caution">
    <text evidence="2">The sequence shown here is derived from an EMBL/GenBank/DDBJ whole genome shotgun (WGS) entry which is preliminary data.</text>
</comment>
<keyword evidence="3" id="KW-1185">Reference proteome</keyword>
<proteinExistence type="predicted"/>
<dbReference type="PANTHER" id="PTHR47165:SF4">
    <property type="entry name" value="OS03G0429900 PROTEIN"/>
    <property type="match status" value="1"/>
</dbReference>
<gene>
    <name evidence="2" type="ORF">CASFOL_001998</name>
</gene>
<dbReference type="AlphaFoldDB" id="A0ABD3EDF3"/>
<evidence type="ECO:0000259" key="1">
    <source>
        <dbReference type="Pfam" id="PF02721"/>
    </source>
</evidence>
<feature type="domain" description="Replication protein A 70 kDa DNA-binding subunit B/D first OB fold" evidence="1">
    <location>
        <begin position="21"/>
        <end position="107"/>
    </location>
</feature>
<evidence type="ECO:0000313" key="3">
    <source>
        <dbReference type="Proteomes" id="UP001632038"/>
    </source>
</evidence>
<dbReference type="InterPro" id="IPR012340">
    <property type="entry name" value="NA-bd_OB-fold"/>
</dbReference>
<dbReference type="InterPro" id="IPR003871">
    <property type="entry name" value="RFA1B/D_OB_1st"/>
</dbReference>
<dbReference type="Pfam" id="PF02721">
    <property type="entry name" value="DUF223"/>
    <property type="match status" value="1"/>
</dbReference>
<evidence type="ECO:0000313" key="2">
    <source>
        <dbReference type="EMBL" id="KAL3652317.1"/>
    </source>
</evidence>
<protein>
    <recommendedName>
        <fullName evidence="1">Replication protein A 70 kDa DNA-binding subunit B/D first OB fold domain-containing protein</fullName>
    </recommendedName>
</protein>
<organism evidence="2 3">
    <name type="scientific">Castilleja foliolosa</name>
    <dbReference type="NCBI Taxonomy" id="1961234"/>
    <lineage>
        <taxon>Eukaryota</taxon>
        <taxon>Viridiplantae</taxon>
        <taxon>Streptophyta</taxon>
        <taxon>Embryophyta</taxon>
        <taxon>Tracheophyta</taxon>
        <taxon>Spermatophyta</taxon>
        <taxon>Magnoliopsida</taxon>
        <taxon>eudicotyledons</taxon>
        <taxon>Gunneridae</taxon>
        <taxon>Pentapetalae</taxon>
        <taxon>asterids</taxon>
        <taxon>lamiids</taxon>
        <taxon>Lamiales</taxon>
        <taxon>Orobanchaceae</taxon>
        <taxon>Pedicularideae</taxon>
        <taxon>Castillejinae</taxon>
        <taxon>Castilleja</taxon>
    </lineage>
</organism>
<dbReference type="SUPFAM" id="SSF50249">
    <property type="entry name" value="Nucleic acid-binding proteins"/>
    <property type="match status" value="1"/>
</dbReference>
<dbReference type="Gene3D" id="2.40.50.140">
    <property type="entry name" value="Nucleic acid-binding proteins"/>
    <property type="match status" value="2"/>
</dbReference>
<dbReference type="Proteomes" id="UP001632038">
    <property type="component" value="Unassembled WGS sequence"/>
</dbReference>
<dbReference type="PANTHER" id="PTHR47165">
    <property type="entry name" value="OS03G0429900 PROTEIN"/>
    <property type="match status" value="1"/>
</dbReference>
<name>A0ABD3EDF3_9LAMI</name>
<reference evidence="3" key="1">
    <citation type="journal article" date="2024" name="IScience">
        <title>Strigolactones Initiate the Formation of Haustorium-like Structures in Castilleja.</title>
        <authorList>
            <person name="Buerger M."/>
            <person name="Peterson D."/>
            <person name="Chory J."/>
        </authorList>
    </citation>
    <scope>NUCLEOTIDE SEQUENCE [LARGE SCALE GENOMIC DNA]</scope>
</reference>
<dbReference type="EMBL" id="JAVIJP010000005">
    <property type="protein sequence ID" value="KAL3652317.1"/>
    <property type="molecule type" value="Genomic_DNA"/>
</dbReference>
<sequence>MSSGPFTRPVKEITRQHRPHLRVRIVRRFYRGASAKSKSLEIVFHDLEGGSITAIVKPPHLSLFDERLVQGRVYGIKTNTYHLENNSGKFLTSLHKLRIVFQLKTHLVDVPDECFFPDYMFDFRDFATLVDPDTIDETLLFDVIAKVSEIHEAREKVFYGKETKLIEIVLEDLRGMQLSCTLWGDYVDEILKFEANIKSGTPVIILLS</sequence>
<accession>A0ABD3EDF3</accession>